<dbReference type="EMBL" id="CP109635">
    <property type="protein sequence ID" value="UYT09867.1"/>
    <property type="molecule type" value="Genomic_DNA"/>
</dbReference>
<organism evidence="1 2">
    <name type="scientific">Lactococcus garvieae</name>
    <dbReference type="NCBI Taxonomy" id="1363"/>
    <lineage>
        <taxon>Bacteria</taxon>
        <taxon>Bacillati</taxon>
        <taxon>Bacillota</taxon>
        <taxon>Bacilli</taxon>
        <taxon>Lactobacillales</taxon>
        <taxon>Streptococcaceae</taxon>
        <taxon>Lactococcus</taxon>
    </lineage>
</organism>
<reference evidence="1" key="1">
    <citation type="submission" date="2022-10" db="EMBL/GenBank/DDBJ databases">
        <title>Genome assembly of Lactococcus garvieae isolates from cricket gut.</title>
        <authorList>
            <person name="Luecke A.R."/>
            <person name="Brown A.M.V."/>
            <person name="Wakeman C.A."/>
        </authorList>
    </citation>
    <scope>NUCLEOTIDE SEQUENCE</scope>
    <source>
        <strain evidence="1">Alexii-11_2</strain>
    </source>
</reference>
<gene>
    <name evidence="1" type="ORF">OF801_07775</name>
</gene>
<dbReference type="Proteomes" id="UP001164042">
    <property type="component" value="Chromosome"/>
</dbReference>
<dbReference type="AlphaFoldDB" id="A0AA46YQW5"/>
<name>A0AA46YQW5_9LACT</name>
<dbReference type="RefSeq" id="WP_264307920.1">
    <property type="nucleotide sequence ID" value="NZ_CP109635.1"/>
</dbReference>
<evidence type="ECO:0000313" key="2">
    <source>
        <dbReference type="Proteomes" id="UP001164042"/>
    </source>
</evidence>
<protein>
    <submittedName>
        <fullName evidence="1">Uncharacterized protein</fullName>
    </submittedName>
</protein>
<proteinExistence type="predicted"/>
<evidence type="ECO:0000313" key="1">
    <source>
        <dbReference type="EMBL" id="UYT09867.1"/>
    </source>
</evidence>
<sequence length="495" mass="56056">MTVDGSAIDEQDYDVSMLNQIDTSKLGEQELRLRVHYAPYYKDITVKANIIWGSTLVAEDQSQTKVDASVSLLHKPDEIPYLNANQGFGVLNPNMTTQPSFQILRQNDKNKLIDVTSDSFENPQDMAGRWNGMFEKVSLRYGDVAVMSVKSGDGSENLHGEDTFISRNETLVKETVGYDDAFYELTSNGYRLMHVNQFIVNKDVHVPLHTTKEEMNKDILKFINPPETVASSDKYRIEFESVDTASSGKKSSVVSVYEKLESGGEFQRNYTVDYIVDPEVTEYYYDTEANLFNKEMTSFEYGTSFTPGPRKYIDKDEILYIYKGWSEEKPDTENFVLQEGIPSSTSREKAYYYVYEKADQLINVTIPTDIVFGTYDDSKVVSSKGYDIKNNSSEVDLEIDLSKFEKIKSDVTLLNANDSDPSEKEASARLNLMVGDKTAISGLTESTNDQELTYLPSGQSSRIRISGTYFGESSEKHKVEYAMHLKFKAQGQNKK</sequence>
<accession>A0AA46YQW5</accession>